<keyword evidence="3" id="KW-1185">Reference proteome</keyword>
<dbReference type="EMBL" id="CAJOBC010082578">
    <property type="protein sequence ID" value="CAF4288472.1"/>
    <property type="molecule type" value="Genomic_DNA"/>
</dbReference>
<evidence type="ECO:0000313" key="1">
    <source>
        <dbReference type="EMBL" id="CAF1394236.1"/>
    </source>
</evidence>
<evidence type="ECO:0000313" key="2">
    <source>
        <dbReference type="EMBL" id="CAF4288472.1"/>
    </source>
</evidence>
<reference evidence="1" key="1">
    <citation type="submission" date="2021-02" db="EMBL/GenBank/DDBJ databases">
        <authorList>
            <person name="Nowell W R."/>
        </authorList>
    </citation>
    <scope>NUCLEOTIDE SEQUENCE</scope>
</reference>
<gene>
    <name evidence="1" type="ORF">GPM918_LOCUS32947</name>
    <name evidence="2" type="ORF">SRO942_LOCUS33618</name>
</gene>
<sequence>MRRGGRGTKFFRKTTLDRDKWSLDEVTLYIRRTTYKPYTGQFDDDRDENVSGALIFALINTDSNACALKLKTQLNAFVFALKIILCY</sequence>
<comment type="caution">
    <text evidence="1">The sequence shown here is derived from an EMBL/GenBank/DDBJ whole genome shotgun (WGS) entry which is preliminary data.</text>
</comment>
<accession>A0A815KKJ6</accession>
<evidence type="ECO:0000313" key="3">
    <source>
        <dbReference type="Proteomes" id="UP000663829"/>
    </source>
</evidence>
<dbReference type="Proteomes" id="UP000681722">
    <property type="component" value="Unassembled WGS sequence"/>
</dbReference>
<dbReference type="EMBL" id="CAJNOQ010017170">
    <property type="protein sequence ID" value="CAF1394236.1"/>
    <property type="molecule type" value="Genomic_DNA"/>
</dbReference>
<organism evidence="1 3">
    <name type="scientific">Didymodactylos carnosus</name>
    <dbReference type="NCBI Taxonomy" id="1234261"/>
    <lineage>
        <taxon>Eukaryota</taxon>
        <taxon>Metazoa</taxon>
        <taxon>Spiralia</taxon>
        <taxon>Gnathifera</taxon>
        <taxon>Rotifera</taxon>
        <taxon>Eurotatoria</taxon>
        <taxon>Bdelloidea</taxon>
        <taxon>Philodinida</taxon>
        <taxon>Philodinidae</taxon>
        <taxon>Didymodactylos</taxon>
    </lineage>
</organism>
<dbReference type="Proteomes" id="UP000663829">
    <property type="component" value="Unassembled WGS sequence"/>
</dbReference>
<dbReference type="AlphaFoldDB" id="A0A815KKJ6"/>
<protein>
    <submittedName>
        <fullName evidence="1">Uncharacterized protein</fullName>
    </submittedName>
</protein>
<proteinExistence type="predicted"/>
<name>A0A815KKJ6_9BILA</name>